<dbReference type="GO" id="GO:0047617">
    <property type="term" value="F:fatty acyl-CoA hydrolase activity"/>
    <property type="evidence" value="ECO:0007669"/>
    <property type="project" value="InterPro"/>
</dbReference>
<comment type="caution">
    <text evidence="3">The sequence shown here is derived from an EMBL/GenBank/DDBJ whole genome shotgun (WGS) entry which is preliminary data.</text>
</comment>
<dbReference type="Proteomes" id="UP001237642">
    <property type="component" value="Unassembled WGS sequence"/>
</dbReference>
<gene>
    <name evidence="3" type="ORF">POM88_041887</name>
</gene>
<dbReference type="InterPro" id="IPR039298">
    <property type="entry name" value="ACOT13"/>
</dbReference>
<evidence type="ECO:0000313" key="4">
    <source>
        <dbReference type="Proteomes" id="UP001237642"/>
    </source>
</evidence>
<protein>
    <submittedName>
        <fullName evidence="3">4HBT domain-containing protein</fullName>
    </submittedName>
</protein>
<evidence type="ECO:0000313" key="3">
    <source>
        <dbReference type="EMBL" id="KAK1366326.1"/>
    </source>
</evidence>
<dbReference type="CDD" id="cd03443">
    <property type="entry name" value="PaaI_thioesterase"/>
    <property type="match status" value="1"/>
</dbReference>
<proteinExistence type="inferred from homology"/>
<accession>A0AAD8HH25</accession>
<dbReference type="SUPFAM" id="SSF54637">
    <property type="entry name" value="Thioesterase/thiol ester dehydrase-isomerase"/>
    <property type="match status" value="1"/>
</dbReference>
<dbReference type="EMBL" id="JAUIZM010000009">
    <property type="protein sequence ID" value="KAK1366326.1"/>
    <property type="molecule type" value="Genomic_DNA"/>
</dbReference>
<dbReference type="InterPro" id="IPR029069">
    <property type="entry name" value="HotDog_dom_sf"/>
</dbReference>
<comment type="similarity">
    <text evidence="1">Belongs to the thioesterase PaaI family.</text>
</comment>
<dbReference type="InterPro" id="IPR006683">
    <property type="entry name" value="Thioestr_dom"/>
</dbReference>
<name>A0AAD8HH25_9APIA</name>
<evidence type="ECO:0000256" key="1">
    <source>
        <dbReference type="ARBA" id="ARBA00008324"/>
    </source>
</evidence>
<dbReference type="Gene3D" id="3.10.129.10">
    <property type="entry name" value="Hotdog Thioesterase"/>
    <property type="match status" value="1"/>
</dbReference>
<keyword evidence="4" id="KW-1185">Reference proteome</keyword>
<dbReference type="PANTHER" id="PTHR21660">
    <property type="entry name" value="THIOESTERASE SUPERFAMILY MEMBER-RELATED"/>
    <property type="match status" value="1"/>
</dbReference>
<reference evidence="3" key="2">
    <citation type="submission" date="2023-05" db="EMBL/GenBank/DDBJ databases">
        <authorList>
            <person name="Schelkunov M.I."/>
        </authorList>
    </citation>
    <scope>NUCLEOTIDE SEQUENCE</scope>
    <source>
        <strain evidence="3">Hsosn_3</strain>
        <tissue evidence="3">Leaf</tissue>
    </source>
</reference>
<reference evidence="3" key="1">
    <citation type="submission" date="2023-02" db="EMBL/GenBank/DDBJ databases">
        <title>Genome of toxic invasive species Heracleum sosnowskyi carries increased number of genes despite the absence of recent whole-genome duplications.</title>
        <authorList>
            <person name="Schelkunov M."/>
            <person name="Shtratnikova V."/>
            <person name="Makarenko M."/>
            <person name="Klepikova A."/>
            <person name="Omelchenko D."/>
            <person name="Novikova G."/>
            <person name="Obukhova E."/>
            <person name="Bogdanov V."/>
            <person name="Penin A."/>
            <person name="Logacheva M."/>
        </authorList>
    </citation>
    <scope>NUCLEOTIDE SEQUENCE</scope>
    <source>
        <strain evidence="3">Hsosn_3</strain>
        <tissue evidence="3">Leaf</tissue>
    </source>
</reference>
<dbReference type="PANTHER" id="PTHR21660:SF12">
    <property type="entry name" value="OS07G0462700 PROTEIN"/>
    <property type="match status" value="1"/>
</dbReference>
<evidence type="ECO:0000259" key="2">
    <source>
        <dbReference type="Pfam" id="PF03061"/>
    </source>
</evidence>
<sequence length="174" mass="19086">MEKQSTSCISQDTIIKEQTPEQISELGAFLQRIGVSDTIPLDYDVKDYFSNIIRGLLQVVHVESGRISYLLRVKPVVTNVYGGLHGGAFASVAEMVAVDCARTVVGKEKEIFLGELSNSYLSSAPRNAEVVVDASVVRSGRNLTVVAVEFKMKESDKLVYTCRATFYNMPVASL</sequence>
<dbReference type="AlphaFoldDB" id="A0AAD8HH25"/>
<organism evidence="3 4">
    <name type="scientific">Heracleum sosnowskyi</name>
    <dbReference type="NCBI Taxonomy" id="360622"/>
    <lineage>
        <taxon>Eukaryota</taxon>
        <taxon>Viridiplantae</taxon>
        <taxon>Streptophyta</taxon>
        <taxon>Embryophyta</taxon>
        <taxon>Tracheophyta</taxon>
        <taxon>Spermatophyta</taxon>
        <taxon>Magnoliopsida</taxon>
        <taxon>eudicotyledons</taxon>
        <taxon>Gunneridae</taxon>
        <taxon>Pentapetalae</taxon>
        <taxon>asterids</taxon>
        <taxon>campanulids</taxon>
        <taxon>Apiales</taxon>
        <taxon>Apiaceae</taxon>
        <taxon>Apioideae</taxon>
        <taxon>apioid superclade</taxon>
        <taxon>Tordylieae</taxon>
        <taxon>Tordyliinae</taxon>
        <taxon>Heracleum</taxon>
    </lineage>
</organism>
<dbReference type="Pfam" id="PF03061">
    <property type="entry name" value="4HBT"/>
    <property type="match status" value="1"/>
</dbReference>
<feature type="domain" description="Thioesterase" evidence="2">
    <location>
        <begin position="81"/>
        <end position="155"/>
    </location>
</feature>